<gene>
    <name evidence="1" type="ORF">BIY37_05910</name>
</gene>
<proteinExistence type="predicted"/>
<accession>A0A1V6M0K8</accession>
<evidence type="ECO:0000313" key="2">
    <source>
        <dbReference type="Proteomes" id="UP000242219"/>
    </source>
</evidence>
<dbReference type="AlphaFoldDB" id="A0A1V6M0K8"/>
<organism evidence="1 2">
    <name type="scientific">Candidatus Brocadia sapporoensis</name>
    <dbReference type="NCBI Taxonomy" id="392547"/>
    <lineage>
        <taxon>Bacteria</taxon>
        <taxon>Pseudomonadati</taxon>
        <taxon>Planctomycetota</taxon>
        <taxon>Candidatus Brocadiia</taxon>
        <taxon>Candidatus Brocadiales</taxon>
        <taxon>Candidatus Brocadiaceae</taxon>
        <taxon>Candidatus Brocadia</taxon>
    </lineage>
</organism>
<dbReference type="Proteomes" id="UP000242219">
    <property type="component" value="Unassembled WGS sequence"/>
</dbReference>
<comment type="caution">
    <text evidence="1">The sequence shown here is derived from an EMBL/GenBank/DDBJ whole genome shotgun (WGS) entry which is preliminary data.</text>
</comment>
<evidence type="ECO:0000313" key="1">
    <source>
        <dbReference type="EMBL" id="OQD45918.1"/>
    </source>
</evidence>
<keyword evidence="2" id="KW-1185">Reference proteome</keyword>
<dbReference type="RefSeq" id="WP_070066902.1">
    <property type="nucleotide sequence ID" value="NZ_MJUW02000069.1"/>
</dbReference>
<sequence>MVTMKKKVNKKKIVGICPVGMIKTKCPSIRRTRKIRGKLLTLQREKNIDIGQITELRSALKEKKKRGIAVDCQTCSFNTTRSSAATTSQLGKEK</sequence>
<protein>
    <submittedName>
        <fullName evidence="1">Uncharacterized protein</fullName>
    </submittedName>
</protein>
<dbReference type="EMBL" id="MJUW02000069">
    <property type="protein sequence ID" value="OQD45918.1"/>
    <property type="molecule type" value="Genomic_DNA"/>
</dbReference>
<name>A0A1V6M0K8_9BACT</name>
<reference evidence="1 2" key="1">
    <citation type="journal article" date="2016" name="Genome Announc.">
        <title>Draft Genome Sequence of the Anaerobic Ammonium-Oxidizing Bacterium 'Candidatus Brocadia sp. 40'.</title>
        <authorList>
            <person name="Ali M."/>
            <person name="Haroon M.F."/>
            <person name="Narita Y."/>
            <person name="Zhang L."/>
            <person name="Rangel Shaw D."/>
            <person name="Okabe S."/>
            <person name="Saikaly P.E."/>
        </authorList>
    </citation>
    <scope>NUCLEOTIDE SEQUENCE [LARGE SCALE GENOMIC DNA]</scope>
    <source>
        <strain evidence="1 2">40</strain>
    </source>
</reference>